<comment type="similarity">
    <text evidence="7">Belongs to the methyltransferase superfamily. RlmKL family.</text>
</comment>
<comment type="catalytic activity">
    <reaction evidence="7">
        <text>guanosine(2445) in 23S rRNA + S-adenosyl-L-methionine = N(2)-methylguanosine(2445) in 23S rRNA + S-adenosyl-L-homocysteine + H(+)</text>
        <dbReference type="Rhea" id="RHEA:42740"/>
        <dbReference type="Rhea" id="RHEA-COMP:10215"/>
        <dbReference type="Rhea" id="RHEA-COMP:10216"/>
        <dbReference type="ChEBI" id="CHEBI:15378"/>
        <dbReference type="ChEBI" id="CHEBI:57856"/>
        <dbReference type="ChEBI" id="CHEBI:59789"/>
        <dbReference type="ChEBI" id="CHEBI:74269"/>
        <dbReference type="ChEBI" id="CHEBI:74481"/>
        <dbReference type="EC" id="2.1.1.173"/>
    </reaction>
</comment>
<dbReference type="Pfam" id="PF02926">
    <property type="entry name" value="THUMP"/>
    <property type="match status" value="1"/>
</dbReference>
<dbReference type="InterPro" id="IPR053943">
    <property type="entry name" value="RlmKL-like_Mtase_CS"/>
</dbReference>
<dbReference type="Gene3D" id="3.30.750.80">
    <property type="entry name" value="RNA methyltransferase domain (HRMD) like"/>
    <property type="match status" value="1"/>
</dbReference>
<reference evidence="9" key="1">
    <citation type="submission" date="2016-06" db="EMBL/GenBank/DDBJ databases">
        <authorList>
            <person name="Chen W."/>
            <person name="Hasegawa D.K."/>
        </authorList>
    </citation>
    <scope>NUCLEOTIDE SEQUENCE [LARGE SCALE GENOMIC DNA]</scope>
    <source>
        <strain evidence="9">MEAM1</strain>
    </source>
</reference>
<dbReference type="OrthoDB" id="9809404at2"/>
<dbReference type="CDD" id="cd02440">
    <property type="entry name" value="AdoMet_MTases"/>
    <property type="match status" value="1"/>
</dbReference>
<evidence type="ECO:0000313" key="9">
    <source>
        <dbReference type="Proteomes" id="UP000216438"/>
    </source>
</evidence>
<dbReference type="SUPFAM" id="SSF53335">
    <property type="entry name" value="S-adenosyl-L-methionine-dependent methyltransferases"/>
    <property type="match status" value="2"/>
</dbReference>
<keyword evidence="6" id="KW-0694">RNA-binding</keyword>
<evidence type="ECO:0000256" key="2">
    <source>
        <dbReference type="ARBA" id="ARBA00022552"/>
    </source>
</evidence>
<dbReference type="Gene3D" id="3.30.2130.30">
    <property type="match status" value="1"/>
</dbReference>
<dbReference type="NCBIfam" id="NF008748">
    <property type="entry name" value="PRK11783.1"/>
    <property type="match status" value="1"/>
</dbReference>
<gene>
    <name evidence="7" type="primary">rlmL</name>
    <name evidence="8" type="ORF">BA171_07265</name>
</gene>
<dbReference type="Proteomes" id="UP000216438">
    <property type="component" value="Chromosome"/>
</dbReference>
<dbReference type="InterPro" id="IPR054170">
    <property type="entry name" value="RlmL_1st"/>
</dbReference>
<dbReference type="EMBL" id="CP016303">
    <property type="protein sequence ID" value="ASX26799.1"/>
    <property type="molecule type" value="Genomic_DNA"/>
</dbReference>
<dbReference type="Pfam" id="PF10672">
    <property type="entry name" value="Methyltrans_SAM"/>
    <property type="match status" value="1"/>
</dbReference>
<dbReference type="InterPro" id="IPR019614">
    <property type="entry name" value="SAM-dep_methyl-trfase"/>
</dbReference>
<keyword evidence="5 7" id="KW-0949">S-adenosyl-L-methionine</keyword>
<dbReference type="HAMAP" id="MF_01858">
    <property type="entry name" value="23SrRNA_methyltr_KL"/>
    <property type="match status" value="1"/>
</dbReference>
<dbReference type="CDD" id="cd11715">
    <property type="entry name" value="THUMP_AdoMetMT"/>
    <property type="match status" value="1"/>
</dbReference>
<dbReference type="AlphaFoldDB" id="A0A249DZN3"/>
<dbReference type="PROSITE" id="PS51165">
    <property type="entry name" value="THUMP"/>
    <property type="match status" value="1"/>
</dbReference>
<proteinExistence type="inferred from homology"/>
<sequence length="715" mass="81347">MTDFFASTAYGLEELLKNELIELGATDCQIVQGGLYFQGDDRLLYQSLLWSRLASRILLPLATFSIQRDQDLYLGAQEIDWLNLFSIDNTFSVHFKGMNNAIRNTQYGALKVKDAVVDHFMKQQNDRPSVSTSRPDIRIHVFLQGDKAHISLDLSGAQGLHQRGYRAQGGQAPLKENLAAAIIMRSGWQKGTPLVDPMCGSGTLLIEAAMMAADQAPGLKRSHWGFQAWKGFDPVLWGDLLKKAQLRAADGLKNTAPYFFGADQDPQAIRIAKNNVREAGLEDLIKLSVQEVSQLVVNFPLINLWDKKSAGTLVCNPPYGERLSSEPELMVLYTTLGRVMKTVFGGWKASIFSGSSDLLSFLSLRADRQFKAKNGALDCYQKNYSLRDDPLTIPAEDFANRLRKNSRQRVKWAQKEGIDCYRLYDADLPDYNVALDRYGDKVILQEYKAPKTIDEKKARRRLQDMIQASLAVLKLAPNQLILKIRQPQSGKQQYVKLAQKEELVLVKEYHARLWVNLTDYLDTGLFLDHRLTRQMLAKLSQGKDFLNLFAYTGSATVHAGLGGARSTTSVDMSRTYLEWAKKNLNTNGLTGSRHRFIQEDCFTWLQHQKDEQFDFIFLDPPTFSNSKRMKSTFEVQRDYLLLIKTMKTLLRPQGKLIFSCNKRGFHLDLSQIAFLGFEAKDLSRQTESMDFAHHRPMHHCWLLTKKNKEPKQPCH</sequence>
<evidence type="ECO:0000256" key="5">
    <source>
        <dbReference type="ARBA" id="ARBA00022691"/>
    </source>
</evidence>
<dbReference type="InterPro" id="IPR004114">
    <property type="entry name" value="THUMP_dom"/>
</dbReference>
<comment type="subcellular location">
    <subcellularLocation>
        <location evidence="7">Cytoplasm</location>
    </subcellularLocation>
</comment>
<dbReference type="GO" id="GO:0005737">
    <property type="term" value="C:cytoplasm"/>
    <property type="evidence" value="ECO:0007669"/>
    <property type="project" value="UniProtKB-SubCell"/>
</dbReference>
<dbReference type="Pfam" id="PF01170">
    <property type="entry name" value="UPF0020"/>
    <property type="match status" value="1"/>
</dbReference>
<dbReference type="EC" id="2.1.1.264" evidence="7"/>
<organism evidence="8 9">
    <name type="scientific">Candidatus Hamiltonella defensa</name>
    <name type="common">Bemisia tabaci</name>
    <dbReference type="NCBI Taxonomy" id="672795"/>
    <lineage>
        <taxon>Bacteria</taxon>
        <taxon>Pseudomonadati</taxon>
        <taxon>Pseudomonadota</taxon>
        <taxon>Gammaproteobacteria</taxon>
        <taxon>Enterobacterales</taxon>
        <taxon>Enterobacteriaceae</taxon>
        <taxon>aphid secondary symbionts</taxon>
        <taxon>Candidatus Williamhamiltonella</taxon>
    </lineage>
</organism>
<keyword evidence="4 7" id="KW-0808">Transferase</keyword>
<dbReference type="InterPro" id="IPR017244">
    <property type="entry name" value="23SrRNA_methyltr_KL"/>
</dbReference>
<keyword evidence="2 7" id="KW-0698">rRNA processing</keyword>
<dbReference type="PROSITE" id="PS00092">
    <property type="entry name" value="N6_MTASE"/>
    <property type="match status" value="1"/>
</dbReference>
<dbReference type="InterPro" id="IPR000241">
    <property type="entry name" value="RlmKL-like_Mtase"/>
</dbReference>
<comment type="catalytic activity">
    <reaction evidence="7">
        <text>guanosine(2069) in 23S rRNA + S-adenosyl-L-methionine = N(2)-methylguanosine(2069) in 23S rRNA + S-adenosyl-L-homocysteine + H(+)</text>
        <dbReference type="Rhea" id="RHEA:43772"/>
        <dbReference type="Rhea" id="RHEA-COMP:10688"/>
        <dbReference type="Rhea" id="RHEA-COMP:10689"/>
        <dbReference type="ChEBI" id="CHEBI:15378"/>
        <dbReference type="ChEBI" id="CHEBI:57856"/>
        <dbReference type="ChEBI" id="CHEBI:59789"/>
        <dbReference type="ChEBI" id="CHEBI:74269"/>
        <dbReference type="ChEBI" id="CHEBI:74481"/>
        <dbReference type="EC" id="2.1.1.264"/>
    </reaction>
</comment>
<dbReference type="FunFam" id="3.40.50.150:FF:000039">
    <property type="entry name" value="Ribosomal RNA large subunit methyltransferase K/L"/>
    <property type="match status" value="1"/>
</dbReference>
<evidence type="ECO:0000256" key="1">
    <source>
        <dbReference type="ARBA" id="ARBA00022490"/>
    </source>
</evidence>
<evidence type="ECO:0000313" key="8">
    <source>
        <dbReference type="EMBL" id="ASX26799.1"/>
    </source>
</evidence>
<dbReference type="Gene3D" id="3.40.50.150">
    <property type="entry name" value="Vaccinia Virus protein VP39"/>
    <property type="match status" value="2"/>
</dbReference>
<dbReference type="InterPro" id="IPR029063">
    <property type="entry name" value="SAM-dependent_MTases_sf"/>
</dbReference>
<keyword evidence="1 7" id="KW-0963">Cytoplasm</keyword>
<dbReference type="SMART" id="SM00981">
    <property type="entry name" value="THUMP"/>
    <property type="match status" value="1"/>
</dbReference>
<dbReference type="EC" id="2.1.1.173" evidence="7"/>
<dbReference type="PIRSF" id="PIRSF037618">
    <property type="entry name" value="RNA_Mtase_bacteria_prd"/>
    <property type="match status" value="1"/>
</dbReference>
<dbReference type="GO" id="GO:0070043">
    <property type="term" value="F:rRNA (guanine-N7-)-methyltransferase activity"/>
    <property type="evidence" value="ECO:0007669"/>
    <property type="project" value="UniProtKB-UniRule"/>
</dbReference>
<reference evidence="8 9" key="2">
    <citation type="submission" date="2017-09" db="EMBL/GenBank/DDBJ databases">
        <title>The genome of whitefly Bemisia tabaci, a global crop pest, provides novel insights into virus transmission, host adaptation and insecticide resistance.</title>
        <authorList>
            <person name="Kaur N."/>
            <person name="Kliot A."/>
            <person name="Pinheiro P.V."/>
            <person name="Luan J."/>
            <person name="Zheng Y."/>
            <person name="Liu W."/>
            <person name="Sun H."/>
            <person name="Yang X."/>
            <person name="Xu Y."/>
            <person name="Luo Y."/>
            <person name="Kruse A."/>
            <person name="Fisher T.W."/>
            <person name="Nelson D.R."/>
            <person name="Elimelech M."/>
            <person name="MacCoss M."/>
            <person name="Johnson R."/>
            <person name="Cohen E."/>
            <person name="Hunter W.B."/>
            <person name="Brown J.K."/>
            <person name="Jander G."/>
            <person name="Cilia M."/>
            <person name="Douglas A.E."/>
            <person name="Ghanim M."/>
            <person name="Simmons A.M."/>
            <person name="Wintermantel W.M."/>
            <person name="Ling K.-S."/>
            <person name="Fei Z."/>
        </authorList>
    </citation>
    <scope>NUCLEOTIDE SEQUENCE [LARGE SCALE GENOMIC DNA]</scope>
    <source>
        <strain evidence="8 9">MEAM1</strain>
    </source>
</reference>
<evidence type="ECO:0000256" key="7">
    <source>
        <dbReference type="HAMAP-Rule" id="MF_01858"/>
    </source>
</evidence>
<dbReference type="InterPro" id="IPR002052">
    <property type="entry name" value="DNA_methylase_N6_adenine_CS"/>
</dbReference>
<dbReference type="GO" id="GO:0052915">
    <property type="term" value="F:23S rRNA (guanine(2445)-N(2))-methyltransferase activity"/>
    <property type="evidence" value="ECO:0007669"/>
    <property type="project" value="UniProtKB-UniRule"/>
</dbReference>
<protein>
    <recommendedName>
        <fullName evidence="7">Ribosomal RNA large subunit methyltransferase K/L</fullName>
    </recommendedName>
    <domain>
        <recommendedName>
            <fullName evidence="7">23S rRNA m2G2445 methyltransferase</fullName>
            <ecNumber evidence="7">2.1.1.173</ecNumber>
        </recommendedName>
        <alternativeName>
            <fullName evidence="7">rRNA (guanine-N(2)-)-methyltransferase RlmL</fullName>
        </alternativeName>
    </domain>
    <domain>
        <recommendedName>
            <fullName evidence="7">23S rRNA m7G2069 methyltransferase</fullName>
            <ecNumber evidence="7">2.1.1.264</ecNumber>
        </recommendedName>
        <alternativeName>
            <fullName evidence="7">rRNA (guanine-N(7)-)-methyltransferase RlmK</fullName>
        </alternativeName>
    </domain>
</protein>
<keyword evidence="3 7" id="KW-0489">Methyltransferase</keyword>
<comment type="function">
    <text evidence="7">Specifically methylates the guanine in position 2445 (m2G2445) and the guanine in position 2069 (m7G2069) of 23S rRNA.</text>
</comment>
<dbReference type="PANTHER" id="PTHR47313">
    <property type="entry name" value="RIBOSOMAL RNA LARGE SUBUNIT METHYLTRANSFERASE K/L"/>
    <property type="match status" value="1"/>
</dbReference>
<dbReference type="Pfam" id="PF22020">
    <property type="entry name" value="RlmL_1st"/>
    <property type="match status" value="1"/>
</dbReference>
<evidence type="ECO:0000256" key="6">
    <source>
        <dbReference type="ARBA" id="ARBA00022884"/>
    </source>
</evidence>
<evidence type="ECO:0000256" key="4">
    <source>
        <dbReference type="ARBA" id="ARBA00022679"/>
    </source>
</evidence>
<dbReference type="RefSeq" id="WP_046493649.1">
    <property type="nucleotide sequence ID" value="NZ_CP016303.1"/>
</dbReference>
<evidence type="ECO:0000256" key="3">
    <source>
        <dbReference type="ARBA" id="ARBA00022603"/>
    </source>
</evidence>
<dbReference type="GO" id="GO:0003723">
    <property type="term" value="F:RNA binding"/>
    <property type="evidence" value="ECO:0007669"/>
    <property type="project" value="UniProtKB-UniRule"/>
</dbReference>
<dbReference type="PROSITE" id="PS01261">
    <property type="entry name" value="UPF0020"/>
    <property type="match status" value="1"/>
</dbReference>
<name>A0A249DZN3_9ENTR</name>
<dbReference type="PANTHER" id="PTHR47313:SF1">
    <property type="entry name" value="RIBOSOMAL RNA LARGE SUBUNIT METHYLTRANSFERASE K_L"/>
    <property type="match status" value="1"/>
</dbReference>
<accession>A0A249DZN3</accession>